<keyword evidence="3 6" id="KW-0812">Transmembrane</keyword>
<keyword evidence="5 6" id="KW-0472">Membrane</keyword>
<dbReference type="InterPro" id="IPR003544">
    <property type="entry name" value="Cyt_c_biogenesis_CcmB"/>
</dbReference>
<evidence type="ECO:0000256" key="1">
    <source>
        <dbReference type="ARBA" id="ARBA00004141"/>
    </source>
</evidence>
<evidence type="ECO:0000256" key="2">
    <source>
        <dbReference type="ARBA" id="ARBA00010544"/>
    </source>
</evidence>
<keyword evidence="8" id="KW-1185">Reference proteome</keyword>
<dbReference type="GO" id="GO:0016020">
    <property type="term" value="C:membrane"/>
    <property type="evidence" value="ECO:0007669"/>
    <property type="project" value="UniProtKB-SubCell"/>
</dbReference>
<feature type="transmembrane region" description="Helical" evidence="6">
    <location>
        <begin position="115"/>
        <end position="135"/>
    </location>
</feature>
<feature type="transmembrane region" description="Helical" evidence="6">
    <location>
        <begin position="81"/>
        <end position="109"/>
    </location>
</feature>
<comment type="caution">
    <text evidence="7">The sequence shown here is derived from an EMBL/GenBank/DDBJ whole genome shotgun (WGS) entry which is preliminary data.</text>
</comment>
<dbReference type="RefSeq" id="WP_070065187.1">
    <property type="nucleotide sequence ID" value="NZ_MJMG01000008.1"/>
</dbReference>
<sequence length="209" mass="23108">MFYKTKIIATGYVHIISLFIIMLILVSFSLENYNNNEIILALVWTCATFILQVSTSKLFVSEYNDGTLEQIFIQPISSRLTVAYTIFTHWLIFGLSLSIISAIFSLAIFSNSTKYAITIGLSLLFNTSVIVSISATGNALTLGKNDLASVVSQVLVLPLLMPAFIYFKLLIDHEITIHIILVTILIFIISIANSIIATHAALKLAVEQD</sequence>
<keyword evidence="4 6" id="KW-1133">Transmembrane helix</keyword>
<organism evidence="7 8">
    <name type="scientific">Wolbachia pipientis</name>
    <dbReference type="NCBI Taxonomy" id="955"/>
    <lineage>
        <taxon>Bacteria</taxon>
        <taxon>Pseudomonadati</taxon>
        <taxon>Pseudomonadota</taxon>
        <taxon>Alphaproteobacteria</taxon>
        <taxon>Rickettsiales</taxon>
        <taxon>Anaplasmataceae</taxon>
        <taxon>Wolbachieae</taxon>
        <taxon>Wolbachia</taxon>
    </lineage>
</organism>
<accession>A0A1E7QJB2</accession>
<reference evidence="7 8" key="1">
    <citation type="submission" date="2016-09" db="EMBL/GenBank/DDBJ databases">
        <title>Genomic evidence for plant-parasitic nematodes as the earliest Wolbachia hosts.</title>
        <authorList>
            <person name="Brown A.M."/>
            <person name="Wasala S.K."/>
            <person name="Howe D.K."/>
            <person name="Peetz A.B."/>
            <person name="Zasada I.A."/>
            <person name="Denver D.R."/>
        </authorList>
    </citation>
    <scope>NUCLEOTIDE SEQUENCE [LARGE SCALE GENOMIC DNA]</scope>
    <source>
        <strain evidence="8">wPpe</strain>
    </source>
</reference>
<dbReference type="Proteomes" id="UP000175679">
    <property type="component" value="Unassembled WGS sequence"/>
</dbReference>
<dbReference type="GO" id="GO:0015232">
    <property type="term" value="F:heme transmembrane transporter activity"/>
    <property type="evidence" value="ECO:0007669"/>
    <property type="project" value="InterPro"/>
</dbReference>
<dbReference type="EMBL" id="MJMG01000008">
    <property type="protein sequence ID" value="OEY86571.1"/>
    <property type="molecule type" value="Genomic_DNA"/>
</dbReference>
<feature type="transmembrane region" description="Helical" evidence="6">
    <location>
        <begin position="175"/>
        <end position="196"/>
    </location>
</feature>
<name>A0A1E7QJB2_WOLPI</name>
<feature type="transmembrane region" description="Helical" evidence="6">
    <location>
        <begin position="147"/>
        <end position="169"/>
    </location>
</feature>
<evidence type="ECO:0000256" key="4">
    <source>
        <dbReference type="ARBA" id="ARBA00022989"/>
    </source>
</evidence>
<comment type="subcellular location">
    <subcellularLocation>
        <location evidence="1">Membrane</location>
        <topology evidence="1">Multi-pass membrane protein</topology>
    </subcellularLocation>
</comment>
<gene>
    <name evidence="7" type="ORF">BIY23_03350</name>
</gene>
<evidence type="ECO:0000256" key="5">
    <source>
        <dbReference type="ARBA" id="ARBA00023136"/>
    </source>
</evidence>
<dbReference type="GO" id="GO:0017004">
    <property type="term" value="P:cytochrome complex assembly"/>
    <property type="evidence" value="ECO:0007669"/>
    <property type="project" value="InterPro"/>
</dbReference>
<dbReference type="AlphaFoldDB" id="A0A1E7QJB2"/>
<evidence type="ECO:0000313" key="8">
    <source>
        <dbReference type="Proteomes" id="UP000175679"/>
    </source>
</evidence>
<dbReference type="PRINTS" id="PR01414">
    <property type="entry name" value="CCMBBIOGNSIS"/>
</dbReference>
<evidence type="ECO:0000256" key="6">
    <source>
        <dbReference type="SAM" id="Phobius"/>
    </source>
</evidence>
<dbReference type="Pfam" id="PF03379">
    <property type="entry name" value="CcmB"/>
    <property type="match status" value="1"/>
</dbReference>
<evidence type="ECO:0000256" key="3">
    <source>
        <dbReference type="ARBA" id="ARBA00022692"/>
    </source>
</evidence>
<protein>
    <submittedName>
        <fullName evidence="7">Transcriptional regulator</fullName>
    </submittedName>
</protein>
<comment type="similarity">
    <text evidence="2">Belongs to the CcmB/CycW/HelB family.</text>
</comment>
<proteinExistence type="inferred from homology"/>
<evidence type="ECO:0000313" key="7">
    <source>
        <dbReference type="EMBL" id="OEY86571.1"/>
    </source>
</evidence>
<feature type="transmembrane region" description="Helical" evidence="6">
    <location>
        <begin position="7"/>
        <end position="26"/>
    </location>
</feature>
<feature type="transmembrane region" description="Helical" evidence="6">
    <location>
        <begin position="38"/>
        <end position="60"/>
    </location>
</feature>